<proteinExistence type="predicted"/>
<protein>
    <submittedName>
        <fullName evidence="3">Uncharacterized protein</fullName>
    </submittedName>
</protein>
<comment type="caution">
    <text evidence="3">The sequence shown here is derived from an EMBL/GenBank/DDBJ whole genome shotgun (WGS) entry which is preliminary data.</text>
</comment>
<dbReference type="EMBL" id="BDQI01000063">
    <property type="protein sequence ID" value="GAX58757.1"/>
    <property type="molecule type" value="Genomic_DNA"/>
</dbReference>
<dbReference type="AlphaFoldDB" id="A0A286PGS8"/>
<accession>A0A286PGS8</accession>
<keyword evidence="2" id="KW-0812">Transmembrane</keyword>
<dbReference type="RefSeq" id="WP_067385872.1">
    <property type="nucleotide sequence ID" value="NZ_BDQI01000063.1"/>
</dbReference>
<evidence type="ECO:0000256" key="2">
    <source>
        <dbReference type="SAM" id="Phobius"/>
    </source>
</evidence>
<evidence type="ECO:0000313" key="4">
    <source>
        <dbReference type="Proteomes" id="UP000217446"/>
    </source>
</evidence>
<organism evidence="3 4">
    <name type="scientific">Streptomyces olivochromogenes</name>
    <dbReference type="NCBI Taxonomy" id="1963"/>
    <lineage>
        <taxon>Bacteria</taxon>
        <taxon>Bacillati</taxon>
        <taxon>Actinomycetota</taxon>
        <taxon>Actinomycetes</taxon>
        <taxon>Kitasatosporales</taxon>
        <taxon>Streptomycetaceae</taxon>
        <taxon>Streptomyces</taxon>
    </lineage>
</organism>
<name>A0A286PGS8_STROL</name>
<feature type="region of interest" description="Disordered" evidence="1">
    <location>
        <begin position="51"/>
        <end position="79"/>
    </location>
</feature>
<evidence type="ECO:0000313" key="3">
    <source>
        <dbReference type="EMBL" id="GAX58757.1"/>
    </source>
</evidence>
<evidence type="ECO:0000256" key="1">
    <source>
        <dbReference type="SAM" id="MobiDB-lite"/>
    </source>
</evidence>
<reference evidence="4" key="1">
    <citation type="submission" date="2017-05" db="EMBL/GenBank/DDBJ databases">
        <title>Streptomyces olivochromogenes NBRC 3561 whole genome shotgun sequence.</title>
        <authorList>
            <person name="Dohra H."/>
            <person name="Kodani S."/>
        </authorList>
    </citation>
    <scope>NUCLEOTIDE SEQUENCE [LARGE SCALE GENOMIC DNA]</scope>
    <source>
        <strain evidence="4">NBRC 3561</strain>
    </source>
</reference>
<keyword evidence="2" id="KW-1133">Transmembrane helix</keyword>
<dbReference type="Proteomes" id="UP000217446">
    <property type="component" value="Unassembled WGS sequence"/>
</dbReference>
<sequence>MKIGPENNRASLRRRWGVPLGVATGVAAMSVGAVAVSGIGDAKPLIAGPAGNPTSAAASPSPGTTHGSTSAGAGSASSSARASSAPDAFSITSGTTTPIDAGTVAKILASCLGSDASRFHAVVAVHAPIASQDGDGVVIAVDSADQYVQCESKGDKGNSPDSPPMFINNRLWGTGHVIEYFDSIREPAGKGQYLMLGAGHYTSDVAKITISYGDNPKQYPAVMAGGAFVYAAALSTDYPGPHYVGPSPYVHAYNASGAEIYNQKKDPQFTGKQ</sequence>
<feature type="transmembrane region" description="Helical" evidence="2">
    <location>
        <begin position="20"/>
        <end position="40"/>
    </location>
</feature>
<keyword evidence="4" id="KW-1185">Reference proteome</keyword>
<keyword evidence="2" id="KW-0472">Membrane</keyword>
<gene>
    <name evidence="3" type="ORF">SO3561_10332</name>
</gene>
<feature type="compositionally biased region" description="Low complexity" evidence="1">
    <location>
        <begin position="58"/>
        <end position="79"/>
    </location>
</feature>